<dbReference type="InterPro" id="IPR045357">
    <property type="entry name" value="Aminopeptidase_N-like_N"/>
</dbReference>
<evidence type="ECO:0000259" key="13">
    <source>
        <dbReference type="Pfam" id="PF01433"/>
    </source>
</evidence>
<evidence type="ECO:0000256" key="11">
    <source>
        <dbReference type="ARBA" id="ARBA00023049"/>
    </source>
</evidence>
<dbReference type="SUPFAM" id="SSF48371">
    <property type="entry name" value="ARM repeat"/>
    <property type="match status" value="1"/>
</dbReference>
<dbReference type="GO" id="GO:0006508">
    <property type="term" value="P:proteolysis"/>
    <property type="evidence" value="ECO:0007669"/>
    <property type="project" value="UniProtKB-KW"/>
</dbReference>
<sequence>MKLQKALTLTILFFSLTLFSQSENNYRAEKDKVHDLIHTKLKVDFNFKEKQLNGEAWITLKPHFYKTNKVTLDAKAMLIHTITMNNQNLDYNYDDFKLIIDLPRAYTKNENFTLYIKYTARPEKVKQKGSAAITSAKGLYFINPTGLDKNKPTQIWTQGETEASSCWFPTIDAPNQKTSQEIYITVPNKYVTLSNGKLEKQTNNTNGTRTDYWNFTQKHAPYLFFMGVGEYEIIKDTYKNIPVDYYVEKKYAPYAKDIFGKTPEMLAFFSKITGIEYPWNKYAQIVGRDYVSGAMENTTAVIHGENAYQMPGQLIDENIQENTIAHEAFHHWFGDLVTAESWSNLTVNESFANYSEYLWREYKYGKEDADAHLLATIEGYKNGQNYDKHLVRFKYHDKEDMFDAVSYNKGGAILHMLRNYLGDEAFYAGLNKYLTDNKYSTAEAHQLRLAFEKVSGKDLNWFFNQWYFSSGHPNLEISYDYNKLRKTVTVNIIQNQANEFKFPFAIDVFEGSKRTRHNVFVTGKDASFTFPFTKQPTLIQVNADGVLLCDILENKVLSDYIHQLKYADNYIHKKEALLEVAKKQDDNKAFEAIANAMNNDFYKIRILALKNINLIYKGSKKKVIDNIKRIAMSDPKTLVQAAAIETLGKLTDPELKSVFEKGLQSKSYAVLGKSLVGMYYIDKAFAIQKSKTLPIEVKNIIATPLTRIYLEENDDDELVFIAGNVMSGMYLSQNKKIQSLYKKAYDKIAISNNTEAIKNLADDIVAKGIQYKQYNFDKVGINLLRQIVQKQKNVSATNKIRNIEVVKIAMAKLLE</sequence>
<proteinExistence type="inferred from homology"/>
<dbReference type="Gene3D" id="1.25.10.10">
    <property type="entry name" value="Leucine-rich Repeat Variant"/>
    <property type="match status" value="1"/>
</dbReference>
<evidence type="ECO:0000256" key="3">
    <source>
        <dbReference type="ARBA" id="ARBA00010136"/>
    </source>
</evidence>
<keyword evidence="12" id="KW-0732">Signal</keyword>
<dbReference type="InterPro" id="IPR011989">
    <property type="entry name" value="ARM-like"/>
</dbReference>
<dbReference type="GO" id="GO:0043171">
    <property type="term" value="P:peptide catabolic process"/>
    <property type="evidence" value="ECO:0007669"/>
    <property type="project" value="TreeGrafter"/>
</dbReference>
<dbReference type="Pfam" id="PF17900">
    <property type="entry name" value="Peptidase_M1_N"/>
    <property type="match status" value="1"/>
</dbReference>
<keyword evidence="7" id="KW-0645">Protease</keyword>
<keyword evidence="8" id="KW-0479">Metal-binding</keyword>
<dbReference type="EMBL" id="MAKX01000024">
    <property type="protein sequence ID" value="OCK42264.1"/>
    <property type="molecule type" value="Genomic_DNA"/>
</dbReference>
<name>A0A1B9XXI6_9FLAO</name>
<dbReference type="GO" id="GO:0005737">
    <property type="term" value="C:cytoplasm"/>
    <property type="evidence" value="ECO:0007669"/>
    <property type="project" value="TreeGrafter"/>
</dbReference>
<feature type="domain" description="Aminopeptidase N-like N-terminal" evidence="14">
    <location>
        <begin position="38"/>
        <end position="223"/>
    </location>
</feature>
<evidence type="ECO:0000256" key="10">
    <source>
        <dbReference type="ARBA" id="ARBA00022833"/>
    </source>
</evidence>
<dbReference type="STRING" id="447689.BA195_11610"/>
<dbReference type="Proteomes" id="UP000093186">
    <property type="component" value="Unassembled WGS sequence"/>
</dbReference>
<comment type="cofactor">
    <cofactor evidence="2">
        <name>Zn(2+)</name>
        <dbReference type="ChEBI" id="CHEBI:29105"/>
    </cofactor>
</comment>
<dbReference type="OrthoDB" id="100605at2"/>
<evidence type="ECO:0000256" key="8">
    <source>
        <dbReference type="ARBA" id="ARBA00022723"/>
    </source>
</evidence>
<dbReference type="GO" id="GO:0016285">
    <property type="term" value="F:alanyl aminopeptidase activity"/>
    <property type="evidence" value="ECO:0007669"/>
    <property type="project" value="UniProtKB-EC"/>
</dbReference>
<dbReference type="InterPro" id="IPR016024">
    <property type="entry name" value="ARM-type_fold"/>
</dbReference>
<gene>
    <name evidence="15" type="ORF">BA195_11610</name>
</gene>
<evidence type="ECO:0000256" key="2">
    <source>
        <dbReference type="ARBA" id="ARBA00001947"/>
    </source>
</evidence>
<dbReference type="AlphaFoldDB" id="A0A1B9XXI6"/>
<keyword evidence="10" id="KW-0862">Zinc</keyword>
<dbReference type="InterPro" id="IPR050344">
    <property type="entry name" value="Peptidase_M1_aminopeptidases"/>
</dbReference>
<keyword evidence="11" id="KW-0482">Metalloprotease</keyword>
<dbReference type="SUPFAM" id="SSF63737">
    <property type="entry name" value="Leukotriene A4 hydrolase N-terminal domain"/>
    <property type="match status" value="1"/>
</dbReference>
<dbReference type="SUPFAM" id="SSF55486">
    <property type="entry name" value="Metalloproteases ('zincins'), catalytic domain"/>
    <property type="match status" value="1"/>
</dbReference>
<dbReference type="GO" id="GO:0070006">
    <property type="term" value="F:metalloaminopeptidase activity"/>
    <property type="evidence" value="ECO:0007669"/>
    <property type="project" value="TreeGrafter"/>
</dbReference>
<dbReference type="InterPro" id="IPR014782">
    <property type="entry name" value="Peptidase_M1_dom"/>
</dbReference>
<evidence type="ECO:0000256" key="1">
    <source>
        <dbReference type="ARBA" id="ARBA00000098"/>
    </source>
</evidence>
<accession>A0A1B9XXI6</accession>
<organism evidence="15 16">
    <name type="scientific">Tenacibaculum soleae</name>
    <dbReference type="NCBI Taxonomy" id="447689"/>
    <lineage>
        <taxon>Bacteria</taxon>
        <taxon>Pseudomonadati</taxon>
        <taxon>Bacteroidota</taxon>
        <taxon>Flavobacteriia</taxon>
        <taxon>Flavobacteriales</taxon>
        <taxon>Flavobacteriaceae</taxon>
        <taxon>Tenacibaculum</taxon>
    </lineage>
</organism>
<keyword evidence="16" id="KW-1185">Reference proteome</keyword>
<evidence type="ECO:0000313" key="16">
    <source>
        <dbReference type="Proteomes" id="UP000093186"/>
    </source>
</evidence>
<comment type="caution">
    <text evidence="15">The sequence shown here is derived from an EMBL/GenBank/DDBJ whole genome shotgun (WGS) entry which is preliminary data.</text>
</comment>
<keyword evidence="6" id="KW-0031">Aminopeptidase</keyword>
<evidence type="ECO:0000256" key="6">
    <source>
        <dbReference type="ARBA" id="ARBA00022438"/>
    </source>
</evidence>
<comment type="catalytic activity">
    <reaction evidence="1">
        <text>Release of an N-terminal amino acid, Xaa-|-Yaa- from a peptide, amide or arylamide. Xaa is preferably Ala, but may be most amino acids including Pro (slow action). When a terminal hydrophobic residue is followed by a prolyl residue, the two may be released as an intact Xaa-Pro dipeptide.</text>
        <dbReference type="EC" id="3.4.11.2"/>
    </reaction>
</comment>
<dbReference type="InterPro" id="IPR001930">
    <property type="entry name" value="Peptidase_M1"/>
</dbReference>
<dbReference type="PANTHER" id="PTHR11533">
    <property type="entry name" value="PROTEASE M1 ZINC METALLOPROTEASE"/>
    <property type="match status" value="1"/>
</dbReference>
<protein>
    <recommendedName>
        <fullName evidence="5">Aminopeptidase N</fullName>
        <ecNumber evidence="4">3.4.11.2</ecNumber>
    </recommendedName>
</protein>
<keyword evidence="9" id="KW-0378">Hydrolase</keyword>
<dbReference type="Gene3D" id="2.60.40.1730">
    <property type="entry name" value="tricorn interacting facor f3 domain"/>
    <property type="match status" value="1"/>
</dbReference>
<dbReference type="CDD" id="cd09603">
    <property type="entry name" value="M1_APN_like"/>
    <property type="match status" value="1"/>
</dbReference>
<dbReference type="GO" id="GO:0042277">
    <property type="term" value="F:peptide binding"/>
    <property type="evidence" value="ECO:0007669"/>
    <property type="project" value="TreeGrafter"/>
</dbReference>
<dbReference type="EC" id="3.4.11.2" evidence="4"/>
<evidence type="ECO:0000259" key="14">
    <source>
        <dbReference type="Pfam" id="PF17900"/>
    </source>
</evidence>
<feature type="chain" id="PRO_5008639882" description="Aminopeptidase N" evidence="12">
    <location>
        <begin position="21"/>
        <end position="815"/>
    </location>
</feature>
<dbReference type="GO" id="GO:0005615">
    <property type="term" value="C:extracellular space"/>
    <property type="evidence" value="ECO:0007669"/>
    <property type="project" value="TreeGrafter"/>
</dbReference>
<evidence type="ECO:0000256" key="12">
    <source>
        <dbReference type="SAM" id="SignalP"/>
    </source>
</evidence>
<dbReference type="InterPro" id="IPR042097">
    <property type="entry name" value="Aminopeptidase_N-like_N_sf"/>
</dbReference>
<dbReference type="InterPro" id="IPR027268">
    <property type="entry name" value="Peptidase_M4/M1_CTD_sf"/>
</dbReference>
<reference evidence="15 16" key="1">
    <citation type="submission" date="2016-06" db="EMBL/GenBank/DDBJ databases">
        <title>Draft Genome Sequence of Tenacibaculum soleae UCD-KL19.</title>
        <authorList>
            <person name="Eisen J.A."/>
            <person name="Coil D.A."/>
            <person name="Lujan K.M."/>
        </authorList>
    </citation>
    <scope>NUCLEOTIDE SEQUENCE [LARGE SCALE GENOMIC DNA]</scope>
    <source>
        <strain evidence="15 16">UCD-KL19</strain>
    </source>
</reference>
<comment type="similarity">
    <text evidence="3">Belongs to the peptidase M1 family.</text>
</comment>
<evidence type="ECO:0000256" key="5">
    <source>
        <dbReference type="ARBA" id="ARBA00015611"/>
    </source>
</evidence>
<dbReference type="Pfam" id="PF01433">
    <property type="entry name" value="Peptidase_M1"/>
    <property type="match status" value="1"/>
</dbReference>
<evidence type="ECO:0000256" key="7">
    <source>
        <dbReference type="ARBA" id="ARBA00022670"/>
    </source>
</evidence>
<evidence type="ECO:0000313" key="15">
    <source>
        <dbReference type="EMBL" id="OCK42264.1"/>
    </source>
</evidence>
<evidence type="ECO:0000256" key="9">
    <source>
        <dbReference type="ARBA" id="ARBA00022801"/>
    </source>
</evidence>
<dbReference type="Gene3D" id="1.10.390.10">
    <property type="entry name" value="Neutral Protease Domain 2"/>
    <property type="match status" value="1"/>
</dbReference>
<dbReference type="RefSeq" id="WP_068705746.1">
    <property type="nucleotide sequence ID" value="NZ_MAKX01000024.1"/>
</dbReference>
<feature type="domain" description="Peptidase M1 membrane alanine aminopeptidase" evidence="13">
    <location>
        <begin position="261"/>
        <end position="466"/>
    </location>
</feature>
<dbReference type="GO" id="GO:0008270">
    <property type="term" value="F:zinc ion binding"/>
    <property type="evidence" value="ECO:0007669"/>
    <property type="project" value="InterPro"/>
</dbReference>
<dbReference type="PANTHER" id="PTHR11533:SF174">
    <property type="entry name" value="PUROMYCIN-SENSITIVE AMINOPEPTIDASE-RELATED"/>
    <property type="match status" value="1"/>
</dbReference>
<dbReference type="PRINTS" id="PR00756">
    <property type="entry name" value="ALADIPTASE"/>
</dbReference>
<dbReference type="GO" id="GO:0016020">
    <property type="term" value="C:membrane"/>
    <property type="evidence" value="ECO:0007669"/>
    <property type="project" value="TreeGrafter"/>
</dbReference>
<evidence type="ECO:0000256" key="4">
    <source>
        <dbReference type="ARBA" id="ARBA00012564"/>
    </source>
</evidence>
<feature type="signal peptide" evidence="12">
    <location>
        <begin position="1"/>
        <end position="20"/>
    </location>
</feature>